<organism evidence="1 2">
    <name type="scientific">Melia azedarach</name>
    <name type="common">Chinaberry tree</name>
    <dbReference type="NCBI Taxonomy" id="155640"/>
    <lineage>
        <taxon>Eukaryota</taxon>
        <taxon>Viridiplantae</taxon>
        <taxon>Streptophyta</taxon>
        <taxon>Embryophyta</taxon>
        <taxon>Tracheophyta</taxon>
        <taxon>Spermatophyta</taxon>
        <taxon>Magnoliopsida</taxon>
        <taxon>eudicotyledons</taxon>
        <taxon>Gunneridae</taxon>
        <taxon>Pentapetalae</taxon>
        <taxon>rosids</taxon>
        <taxon>malvids</taxon>
        <taxon>Sapindales</taxon>
        <taxon>Meliaceae</taxon>
        <taxon>Melia</taxon>
    </lineage>
</organism>
<evidence type="ECO:0000313" key="2">
    <source>
        <dbReference type="Proteomes" id="UP001164539"/>
    </source>
</evidence>
<proteinExistence type="predicted"/>
<dbReference type="Proteomes" id="UP001164539">
    <property type="component" value="Chromosome 2"/>
</dbReference>
<comment type="caution">
    <text evidence="1">The sequence shown here is derived from an EMBL/GenBank/DDBJ whole genome shotgun (WGS) entry which is preliminary data.</text>
</comment>
<keyword evidence="2" id="KW-1185">Reference proteome</keyword>
<accession>A0ACC1YPJ5</accession>
<reference evidence="1 2" key="1">
    <citation type="journal article" date="2023" name="Science">
        <title>Complex scaffold remodeling in plant triterpene biosynthesis.</title>
        <authorList>
            <person name="De La Pena R."/>
            <person name="Hodgson H."/>
            <person name="Liu J.C."/>
            <person name="Stephenson M.J."/>
            <person name="Martin A.C."/>
            <person name="Owen C."/>
            <person name="Harkess A."/>
            <person name="Leebens-Mack J."/>
            <person name="Jimenez L.E."/>
            <person name="Osbourn A."/>
            <person name="Sattely E.S."/>
        </authorList>
    </citation>
    <scope>NUCLEOTIDE SEQUENCE [LARGE SCALE GENOMIC DNA]</scope>
    <source>
        <strain evidence="2">cv. JPN11</strain>
        <tissue evidence="1">Leaf</tissue>
    </source>
</reference>
<gene>
    <name evidence="1" type="ORF">OWV82_004522</name>
</gene>
<sequence>MEKQGEQKASRLVFVLYPFPGHINPMLQLAKILHSKGFSITIVHPEFNSPNPSDHLEFTFIPISGNLVESKVSPGDFFDFISALNKNCEGPLIECIPRMSKAEDHRDQISCIIYDGFMYFAQSVADQFKLPGISVRTSPAVTILAFAVFPRLHEQGYMSFLESVSQDQGPELQLLRLKEAAALTRETTTYAMLELRAALTDSMKRCSAIIVNTVDFLEKEALAKVQELFSAPTFTIGPFHKLVPTFSSSLLKEDTDCISWLKRQASKSVIYVSFGSMASVDEKELLEMAWGLANSEQPFLWVVRPGLVRSLNCLALLPNNFQERVGERGCIVEWAPQKEVLAHDAVGGFWSHCGWNSTLESISEGVPMLCKPFFGDQNLSVRYICDVWNVGLELESELERGKIEKAIKRLMEETEGEEMRKRAILLKEKLKLTLREGGSCYNSLNDLAEKILSF</sequence>
<evidence type="ECO:0000313" key="1">
    <source>
        <dbReference type="EMBL" id="KAJ4725692.1"/>
    </source>
</evidence>
<dbReference type="EMBL" id="CM051395">
    <property type="protein sequence ID" value="KAJ4725692.1"/>
    <property type="molecule type" value="Genomic_DNA"/>
</dbReference>
<protein>
    <submittedName>
        <fullName evidence="1">UDP-glycosyltransferase</fullName>
    </submittedName>
</protein>
<name>A0ACC1YPJ5_MELAZ</name>